<dbReference type="Proteomes" id="UP000003039">
    <property type="component" value="Unassembled WGS sequence"/>
</dbReference>
<dbReference type="EMBL" id="AAUJ02000001">
    <property type="protein sequence ID" value="EED68558.1"/>
    <property type="molecule type" value="Genomic_DNA"/>
</dbReference>
<accession>B7X305</accession>
<dbReference type="FunFam" id="3.20.20.70:FF:000059">
    <property type="entry name" value="N-ethylmaleimide reductase, FMN-linked"/>
    <property type="match status" value="1"/>
</dbReference>
<dbReference type="RefSeq" id="WP_003057045.1">
    <property type="nucleotide sequence ID" value="NZ_AAUJ02000001.1"/>
</dbReference>
<dbReference type="AlphaFoldDB" id="B7X305"/>
<dbReference type="GO" id="GO:0010181">
    <property type="term" value="F:FMN binding"/>
    <property type="evidence" value="ECO:0007669"/>
    <property type="project" value="InterPro"/>
</dbReference>
<dbReference type="CDD" id="cd02933">
    <property type="entry name" value="OYE_like_FMN"/>
    <property type="match status" value="1"/>
</dbReference>
<proteinExistence type="inferred from homology"/>
<dbReference type="eggNOG" id="COG1902">
    <property type="taxonomic scope" value="Bacteria"/>
</dbReference>
<dbReference type="Pfam" id="PF00724">
    <property type="entry name" value="Oxidored_FMN"/>
    <property type="match status" value="1"/>
</dbReference>
<dbReference type="PANTHER" id="PTHR22893:SF91">
    <property type="entry name" value="NADPH DEHYDROGENASE 2-RELATED"/>
    <property type="match status" value="1"/>
</dbReference>
<name>B7X305_COMTK</name>
<dbReference type="InterPro" id="IPR045247">
    <property type="entry name" value="Oye-like"/>
</dbReference>
<evidence type="ECO:0000313" key="5">
    <source>
        <dbReference type="EMBL" id="EED68558.1"/>
    </source>
</evidence>
<dbReference type="Gene3D" id="3.20.20.70">
    <property type="entry name" value="Aldolase class I"/>
    <property type="match status" value="1"/>
</dbReference>
<reference evidence="5 6" key="1">
    <citation type="journal article" date="2004" name="Appl. Environ. Microbiol.">
        <title>Mineralization of individual congeners of linear alkylbenzenesulfonate by defined pairs of heterotrophic bacteria.</title>
        <authorList>
            <person name="Schleheck D."/>
            <person name="Knepper T.P."/>
            <person name="Fischer K."/>
            <person name="Cook A.M."/>
        </authorList>
    </citation>
    <scope>NUCLEOTIDE SEQUENCE [LARGE SCALE GENOMIC DNA]</scope>
    <source>
        <strain evidence="6">DSM 14576 / KF-1</strain>
    </source>
</reference>
<dbReference type="InterPro" id="IPR013785">
    <property type="entry name" value="Aldolase_TIM"/>
</dbReference>
<sequence length="409" mass="43538">MLFTPYRLGDLELPNRIVMPPMTRSRAASGNVPTALMAEYYAQRACAGLIVTEGTQISPQGQGYAWTPGIHSAEQVLGWRGVTDAVHAAGGRIFAQLWHVGRVSHVSMQPDGAAPVSSSPLVAEGVKVFIDPEGQGPQAGVGGMVQHSAPRALSEAEITQVVQDFATAARHALDAGFDGVELHGANGYLINQFIDSQANTRTDGYGGPLSNRLRFLREVTQAVVAVVGRERVGVRLAPLTTLQGAVDDTPQATYLGVAKVLDDIGVAYIHIAEADWEDAPDMPAAFKEALRLVYGGTLIYAGKYTAERAEAALRNGWADLIGFGRPFVANPDLPQRLRQGLPLNEPDASRFFGGGAAGYTDYTLATAEECARPGLNLSTKKDTQTRTPRAGAASRAMERLGSVDCNLRS</sequence>
<evidence type="ECO:0000313" key="6">
    <source>
        <dbReference type="Proteomes" id="UP000003039"/>
    </source>
</evidence>
<organism evidence="5 6">
    <name type="scientific">Comamonas testosteroni (strain DSM 14576 / KF-1)</name>
    <name type="common">Pseudomonas testosteroni</name>
    <dbReference type="NCBI Taxonomy" id="399795"/>
    <lineage>
        <taxon>Bacteria</taxon>
        <taxon>Pseudomonadati</taxon>
        <taxon>Pseudomonadota</taxon>
        <taxon>Betaproteobacteria</taxon>
        <taxon>Burkholderiales</taxon>
        <taxon>Comamonadaceae</taxon>
        <taxon>Comamonas</taxon>
    </lineage>
</organism>
<gene>
    <name evidence="5" type="ORF">CtesDRAFT_PD3505</name>
</gene>
<evidence type="ECO:0000256" key="2">
    <source>
        <dbReference type="ARBA" id="ARBA00005979"/>
    </source>
</evidence>
<feature type="domain" description="NADH:flavin oxidoreductase/NADH oxidase N-terminal" evidence="4">
    <location>
        <begin position="2"/>
        <end position="344"/>
    </location>
</feature>
<dbReference type="OrthoDB" id="8985337at2"/>
<comment type="cofactor">
    <cofactor evidence="1">
        <name>FMN</name>
        <dbReference type="ChEBI" id="CHEBI:58210"/>
    </cofactor>
</comment>
<evidence type="ECO:0000256" key="1">
    <source>
        <dbReference type="ARBA" id="ARBA00001917"/>
    </source>
</evidence>
<evidence type="ECO:0000259" key="4">
    <source>
        <dbReference type="Pfam" id="PF00724"/>
    </source>
</evidence>
<dbReference type="InterPro" id="IPR001155">
    <property type="entry name" value="OxRdtase_FMN_N"/>
</dbReference>
<evidence type="ECO:0000256" key="3">
    <source>
        <dbReference type="ARBA" id="ARBA00023002"/>
    </source>
</evidence>
<dbReference type="GO" id="GO:0005829">
    <property type="term" value="C:cytosol"/>
    <property type="evidence" value="ECO:0007669"/>
    <property type="project" value="UniProtKB-ARBA"/>
</dbReference>
<protein>
    <submittedName>
        <fullName evidence="5">NADH:flavin oxidoreductase/NADH oxidase</fullName>
    </submittedName>
</protein>
<dbReference type="PANTHER" id="PTHR22893">
    <property type="entry name" value="NADH OXIDOREDUCTASE-RELATED"/>
    <property type="match status" value="1"/>
</dbReference>
<dbReference type="SUPFAM" id="SSF51395">
    <property type="entry name" value="FMN-linked oxidoreductases"/>
    <property type="match status" value="1"/>
</dbReference>
<comment type="caution">
    <text evidence="5">The sequence shown here is derived from an EMBL/GenBank/DDBJ whole genome shotgun (WGS) entry which is preliminary data.</text>
</comment>
<comment type="similarity">
    <text evidence="2">Belongs to the NADH:flavin oxidoreductase/NADH oxidase family.</text>
</comment>
<keyword evidence="3" id="KW-0560">Oxidoreductase</keyword>
<dbReference type="GO" id="GO:0016628">
    <property type="term" value="F:oxidoreductase activity, acting on the CH-CH group of donors, NAD or NADP as acceptor"/>
    <property type="evidence" value="ECO:0007669"/>
    <property type="project" value="UniProtKB-ARBA"/>
</dbReference>